<dbReference type="InterPro" id="IPR002104">
    <property type="entry name" value="Integrase_catalytic"/>
</dbReference>
<name>A0A373FR92_COMTE</name>
<dbReference type="Pfam" id="PF13356">
    <property type="entry name" value="Arm-DNA-bind_3"/>
    <property type="match status" value="1"/>
</dbReference>
<evidence type="ECO:0000259" key="5">
    <source>
        <dbReference type="PROSITE" id="PS51898"/>
    </source>
</evidence>
<dbReference type="Proteomes" id="UP000261948">
    <property type="component" value="Unassembled WGS sequence"/>
</dbReference>
<dbReference type="InterPro" id="IPR050808">
    <property type="entry name" value="Phage_Integrase"/>
</dbReference>
<sequence>MHKDQPTPSNRLNFTKRALDRLTLPSEGVAYFYDTDTKGLAISVGKTGRKSFLLYRRIQGRPERIKIGRYPDVSIEQARKTVAALNADIAQDLNPAESMRERRSEITLADFFKVYYERHSSVRKVSHKEDIEKFERHIDTNRYGVNLAKLRLSDITRAQLISHHAKMGHIPTTANRVIALISSMYSRAIQWGYFDGNHPCRGMDKYREKSRSRFVLPDEMPRLMLAMEHETNELVRDFVKLALYTGARRSNVMSMQWPDVHLERKEWNIERTKNGEPQTVLLTPEAIEVLERRKKAAQSSDSLFVFPGSGECGHLVEPRGAWERMLARGTALGLVEALAEKATAKTFDYQLALEEAIDFPVQTIERYTPLAEKHGLHLQHYEMRDLKIHDLRRTLGSWLASNGTSLPIIGRVLNHKTPEATKVYARLIVAPVRNAMEEATAAMRKIGEQ</sequence>
<dbReference type="SUPFAM" id="SSF56349">
    <property type="entry name" value="DNA breaking-rejoining enzymes"/>
    <property type="match status" value="1"/>
</dbReference>
<reference evidence="6 7" key="1">
    <citation type="submission" date="2018-08" db="EMBL/GenBank/DDBJ databases">
        <title>Comamonas testosteroni strain SWCO2.</title>
        <authorList>
            <person name="Jiang N."/>
            <person name="Zhang X.Z."/>
        </authorList>
    </citation>
    <scope>NUCLEOTIDE SEQUENCE [LARGE SCALE GENOMIC DNA]</scope>
    <source>
        <strain evidence="6 7">SWCO2</strain>
    </source>
</reference>
<gene>
    <name evidence="6" type="ORF">DZC30_02595</name>
</gene>
<dbReference type="InterPro" id="IPR038488">
    <property type="entry name" value="Integrase_DNA-bd_sf"/>
</dbReference>
<dbReference type="GO" id="GO:0006310">
    <property type="term" value="P:DNA recombination"/>
    <property type="evidence" value="ECO:0007669"/>
    <property type="project" value="UniProtKB-KW"/>
</dbReference>
<dbReference type="InterPro" id="IPR025166">
    <property type="entry name" value="Integrase_DNA_bind_dom"/>
</dbReference>
<dbReference type="AlphaFoldDB" id="A0A373FR92"/>
<evidence type="ECO:0000256" key="2">
    <source>
        <dbReference type="ARBA" id="ARBA00022908"/>
    </source>
</evidence>
<dbReference type="EMBL" id="QURR01000002">
    <property type="protein sequence ID" value="RGE46681.1"/>
    <property type="molecule type" value="Genomic_DNA"/>
</dbReference>
<dbReference type="InterPro" id="IPR010998">
    <property type="entry name" value="Integrase_recombinase_N"/>
</dbReference>
<dbReference type="Pfam" id="PF00589">
    <property type="entry name" value="Phage_integrase"/>
    <property type="match status" value="1"/>
</dbReference>
<dbReference type="PANTHER" id="PTHR30629">
    <property type="entry name" value="PROPHAGE INTEGRASE"/>
    <property type="match status" value="1"/>
</dbReference>
<evidence type="ECO:0000256" key="4">
    <source>
        <dbReference type="ARBA" id="ARBA00023172"/>
    </source>
</evidence>
<comment type="similarity">
    <text evidence="1">Belongs to the 'phage' integrase family.</text>
</comment>
<keyword evidence="2" id="KW-0229">DNA integration</keyword>
<dbReference type="OrthoDB" id="8912821at2"/>
<organism evidence="6 7">
    <name type="scientific">Comamonas testosteroni</name>
    <name type="common">Pseudomonas testosteroni</name>
    <dbReference type="NCBI Taxonomy" id="285"/>
    <lineage>
        <taxon>Bacteria</taxon>
        <taxon>Pseudomonadati</taxon>
        <taxon>Pseudomonadota</taxon>
        <taxon>Betaproteobacteria</taxon>
        <taxon>Burkholderiales</taxon>
        <taxon>Comamonadaceae</taxon>
        <taxon>Comamonas</taxon>
    </lineage>
</organism>
<evidence type="ECO:0000256" key="1">
    <source>
        <dbReference type="ARBA" id="ARBA00008857"/>
    </source>
</evidence>
<dbReference type="Gene3D" id="1.10.443.10">
    <property type="entry name" value="Intergrase catalytic core"/>
    <property type="match status" value="1"/>
</dbReference>
<accession>A0A373FR92</accession>
<proteinExistence type="inferred from homology"/>
<dbReference type="GO" id="GO:0003677">
    <property type="term" value="F:DNA binding"/>
    <property type="evidence" value="ECO:0007669"/>
    <property type="project" value="UniProtKB-KW"/>
</dbReference>
<keyword evidence="7" id="KW-1185">Reference proteome</keyword>
<dbReference type="PANTHER" id="PTHR30629:SF2">
    <property type="entry name" value="PROPHAGE INTEGRASE INTS-RELATED"/>
    <property type="match status" value="1"/>
</dbReference>
<comment type="caution">
    <text evidence="6">The sequence shown here is derived from an EMBL/GenBank/DDBJ whole genome shotgun (WGS) entry which is preliminary data.</text>
</comment>
<dbReference type="GO" id="GO:0015074">
    <property type="term" value="P:DNA integration"/>
    <property type="evidence" value="ECO:0007669"/>
    <property type="project" value="UniProtKB-KW"/>
</dbReference>
<keyword evidence="3" id="KW-0238">DNA-binding</keyword>
<dbReference type="Gene3D" id="1.10.150.130">
    <property type="match status" value="1"/>
</dbReference>
<evidence type="ECO:0000256" key="3">
    <source>
        <dbReference type="ARBA" id="ARBA00023125"/>
    </source>
</evidence>
<dbReference type="PROSITE" id="PS51898">
    <property type="entry name" value="TYR_RECOMBINASE"/>
    <property type="match status" value="1"/>
</dbReference>
<protein>
    <submittedName>
        <fullName evidence="6">Site-specific integrase</fullName>
    </submittedName>
</protein>
<dbReference type="InterPro" id="IPR013762">
    <property type="entry name" value="Integrase-like_cat_sf"/>
</dbReference>
<keyword evidence="4" id="KW-0233">DNA recombination</keyword>
<feature type="domain" description="Tyr recombinase" evidence="5">
    <location>
        <begin position="210"/>
        <end position="437"/>
    </location>
</feature>
<dbReference type="InterPro" id="IPR011010">
    <property type="entry name" value="DNA_brk_join_enz"/>
</dbReference>
<evidence type="ECO:0000313" key="7">
    <source>
        <dbReference type="Proteomes" id="UP000261948"/>
    </source>
</evidence>
<evidence type="ECO:0000313" key="6">
    <source>
        <dbReference type="EMBL" id="RGE46681.1"/>
    </source>
</evidence>
<dbReference type="Gene3D" id="3.30.160.390">
    <property type="entry name" value="Integrase, DNA-binding domain"/>
    <property type="match status" value="1"/>
</dbReference>
<dbReference type="CDD" id="cd00796">
    <property type="entry name" value="INT_Rci_Hp1_C"/>
    <property type="match status" value="1"/>
</dbReference>